<dbReference type="InterPro" id="IPR007345">
    <property type="entry name" value="Polysacch_pyruvyl_Trfase"/>
</dbReference>
<protein>
    <submittedName>
        <fullName evidence="2">Polysaccharide pyruvyl transferase family protein</fullName>
    </submittedName>
</protein>
<name>A0A4U0GRC0_9SPHI</name>
<evidence type="ECO:0000313" key="3">
    <source>
        <dbReference type="Proteomes" id="UP000309872"/>
    </source>
</evidence>
<sequence>MKKINLIYWDEDNFGDALNPVLVEELSGRPTQYKDVNLSIADRRAIVLNSIKEWNFKAFHTILFPWQSVLACIGSIISWLPKNATVWGAGFMNAHEQFRGGTTLAVRGRLTDEKLQTEGYAACGIYGDPALLLPLWMKPTVQKVHKLGLIPHWKEVDYFIEHYGSQYHIIDLRTRDIEKVVNEISSCEYILSTSLHGVIVAHAYEVPALWIKKGYIDTDGFKFHDYFSSVDIPFYDGFEHFEQMLTEGEGWKVLFDEHKDKAGLNNSLKDIQKGLLKAAPFPLKEKYRQWTSST</sequence>
<feature type="domain" description="Polysaccharide pyruvyl transferase" evidence="1">
    <location>
        <begin position="13"/>
        <end position="211"/>
    </location>
</feature>
<organism evidence="2 3">
    <name type="scientific">Sphingobacterium alkalisoli</name>
    <dbReference type="NCBI Taxonomy" id="1874115"/>
    <lineage>
        <taxon>Bacteria</taxon>
        <taxon>Pseudomonadati</taxon>
        <taxon>Bacteroidota</taxon>
        <taxon>Sphingobacteriia</taxon>
        <taxon>Sphingobacteriales</taxon>
        <taxon>Sphingobacteriaceae</taxon>
        <taxon>Sphingobacterium</taxon>
    </lineage>
</organism>
<dbReference type="AlphaFoldDB" id="A0A4U0GRC0"/>
<accession>A0A4U0GRC0</accession>
<dbReference type="Proteomes" id="UP000309872">
    <property type="component" value="Unassembled WGS sequence"/>
</dbReference>
<dbReference type="EMBL" id="SUKA01000012">
    <property type="protein sequence ID" value="TJY60142.1"/>
    <property type="molecule type" value="Genomic_DNA"/>
</dbReference>
<dbReference type="OrthoDB" id="9803627at2"/>
<proteinExistence type="predicted"/>
<keyword evidence="3" id="KW-1185">Reference proteome</keyword>
<comment type="caution">
    <text evidence="2">The sequence shown here is derived from an EMBL/GenBank/DDBJ whole genome shotgun (WGS) entry which is preliminary data.</text>
</comment>
<dbReference type="GO" id="GO:0016740">
    <property type="term" value="F:transferase activity"/>
    <property type="evidence" value="ECO:0007669"/>
    <property type="project" value="UniProtKB-KW"/>
</dbReference>
<keyword evidence="2" id="KW-0808">Transferase</keyword>
<dbReference type="RefSeq" id="WP_136823147.1">
    <property type="nucleotide sequence ID" value="NZ_BMJX01000012.1"/>
</dbReference>
<evidence type="ECO:0000259" key="1">
    <source>
        <dbReference type="Pfam" id="PF04230"/>
    </source>
</evidence>
<reference evidence="2 3" key="1">
    <citation type="submission" date="2019-04" db="EMBL/GenBank/DDBJ databases">
        <title>Sphingobacterium olei sp. nov., isolated from oil-contaminated soil.</title>
        <authorList>
            <person name="Liu B."/>
        </authorList>
    </citation>
    <scope>NUCLEOTIDE SEQUENCE [LARGE SCALE GENOMIC DNA]</scope>
    <source>
        <strain evidence="2 3">Y3L14</strain>
    </source>
</reference>
<dbReference type="Pfam" id="PF04230">
    <property type="entry name" value="PS_pyruv_trans"/>
    <property type="match status" value="1"/>
</dbReference>
<evidence type="ECO:0000313" key="2">
    <source>
        <dbReference type="EMBL" id="TJY60142.1"/>
    </source>
</evidence>
<gene>
    <name evidence="2" type="ORF">FAZ19_23105</name>
</gene>